<evidence type="ECO:0000256" key="3">
    <source>
        <dbReference type="ARBA" id="ARBA00022630"/>
    </source>
</evidence>
<evidence type="ECO:0000313" key="11">
    <source>
        <dbReference type="EMBL" id="KAG2471048.1"/>
    </source>
</evidence>
<dbReference type="Pfam" id="PF00400">
    <property type="entry name" value="WD40"/>
    <property type="match status" value="2"/>
</dbReference>
<protein>
    <submittedName>
        <fullName evidence="11">TRXR2 reductase</fullName>
    </submittedName>
</protein>
<dbReference type="Pfam" id="PF07992">
    <property type="entry name" value="Pyr_redox_2"/>
    <property type="match status" value="1"/>
</dbReference>
<evidence type="ECO:0000256" key="5">
    <source>
        <dbReference type="ARBA" id="ARBA00023002"/>
    </source>
</evidence>
<dbReference type="PANTHER" id="PTHR42737:SF7">
    <property type="entry name" value="THIOREDOXIN-DISULFIDE REDUCTASE"/>
    <property type="match status" value="1"/>
</dbReference>
<dbReference type="Gene3D" id="2.130.10.10">
    <property type="entry name" value="YVTN repeat-like/Quinoprotein amine dehydrogenase"/>
    <property type="match status" value="1"/>
</dbReference>
<dbReference type="Proteomes" id="UP000886611">
    <property type="component" value="Unassembled WGS sequence"/>
</dbReference>
<keyword evidence="7" id="KW-0676">Redox-active center</keyword>
<dbReference type="GO" id="GO:0050660">
    <property type="term" value="F:flavin adenine dinucleotide binding"/>
    <property type="evidence" value="ECO:0007669"/>
    <property type="project" value="InterPro"/>
</dbReference>
<evidence type="ECO:0000256" key="1">
    <source>
        <dbReference type="ARBA" id="ARBA00001974"/>
    </source>
</evidence>
<keyword evidence="5" id="KW-0560">Oxidoreductase</keyword>
<dbReference type="SMART" id="SM00320">
    <property type="entry name" value="WD40"/>
    <property type="match status" value="5"/>
</dbReference>
<feature type="non-terminal residue" evidence="11">
    <location>
        <position position="513"/>
    </location>
</feature>
<dbReference type="InterPro" id="IPR001680">
    <property type="entry name" value="WD40_rpt"/>
</dbReference>
<dbReference type="InterPro" id="IPR036188">
    <property type="entry name" value="FAD/NAD-bd_sf"/>
</dbReference>
<dbReference type="InterPro" id="IPR015943">
    <property type="entry name" value="WD40/YVTN_repeat-like_dom_sf"/>
</dbReference>
<dbReference type="PRINTS" id="PR00368">
    <property type="entry name" value="FADPNR"/>
</dbReference>
<feature type="non-terminal residue" evidence="11">
    <location>
        <position position="1"/>
    </location>
</feature>
<evidence type="ECO:0000259" key="10">
    <source>
        <dbReference type="Pfam" id="PF07992"/>
    </source>
</evidence>
<keyword evidence="3" id="KW-0285">Flavoprotein</keyword>
<reference evidence="11 12" key="1">
    <citation type="journal article" date="2021" name="Cell">
        <title>Tracing the genetic footprints of vertebrate landing in non-teleost ray-finned fishes.</title>
        <authorList>
            <person name="Bi X."/>
            <person name="Wang K."/>
            <person name="Yang L."/>
            <person name="Pan H."/>
            <person name="Jiang H."/>
            <person name="Wei Q."/>
            <person name="Fang M."/>
            <person name="Yu H."/>
            <person name="Zhu C."/>
            <person name="Cai Y."/>
            <person name="He Y."/>
            <person name="Gan X."/>
            <person name="Zeng H."/>
            <person name="Yu D."/>
            <person name="Zhu Y."/>
            <person name="Jiang H."/>
            <person name="Qiu Q."/>
            <person name="Yang H."/>
            <person name="Zhang Y.E."/>
            <person name="Wang W."/>
            <person name="Zhu M."/>
            <person name="He S."/>
            <person name="Zhang G."/>
        </authorList>
    </citation>
    <scope>NUCLEOTIDE SEQUENCE [LARGE SCALE GENOMIC DNA]</scope>
    <source>
        <strain evidence="11">Bchr_013</strain>
    </source>
</reference>
<dbReference type="FunFam" id="3.50.50.60:FF:000012">
    <property type="entry name" value="Thioredoxin reductase 1, cytoplasmic"/>
    <property type="match status" value="1"/>
</dbReference>
<dbReference type="PANTHER" id="PTHR42737">
    <property type="entry name" value="GLUTATHIONE REDUCTASE"/>
    <property type="match status" value="1"/>
</dbReference>
<dbReference type="GO" id="GO:0006749">
    <property type="term" value="P:glutathione metabolic process"/>
    <property type="evidence" value="ECO:0007669"/>
    <property type="project" value="TreeGrafter"/>
</dbReference>
<dbReference type="GO" id="GO:0004362">
    <property type="term" value="F:glutathione-disulfide reductase (NADPH) activity"/>
    <property type="evidence" value="ECO:0007669"/>
    <property type="project" value="TreeGrafter"/>
</dbReference>
<dbReference type="GO" id="GO:0034599">
    <property type="term" value="P:cellular response to oxidative stress"/>
    <property type="evidence" value="ECO:0007669"/>
    <property type="project" value="TreeGrafter"/>
</dbReference>
<dbReference type="InterPro" id="IPR016156">
    <property type="entry name" value="FAD/NAD-linked_Rdtase_dimer_sf"/>
</dbReference>
<feature type="repeat" description="WD" evidence="8">
    <location>
        <begin position="385"/>
        <end position="426"/>
    </location>
</feature>
<dbReference type="InterPro" id="IPR023753">
    <property type="entry name" value="FAD/NAD-binding_dom"/>
</dbReference>
<keyword evidence="4" id="KW-0274">FAD</keyword>
<comment type="similarity">
    <text evidence="2">Belongs to the class-I pyridine nucleotide-disulfide oxidoreductase family.</text>
</comment>
<name>A0A8X7XM49_POLSE</name>
<feature type="domain" description="FAD/NAD(P)-binding" evidence="10">
    <location>
        <begin position="50"/>
        <end position="187"/>
    </location>
</feature>
<organism evidence="11 12">
    <name type="scientific">Polypterus senegalus</name>
    <name type="common">Senegal bichir</name>
    <dbReference type="NCBI Taxonomy" id="55291"/>
    <lineage>
        <taxon>Eukaryota</taxon>
        <taxon>Metazoa</taxon>
        <taxon>Chordata</taxon>
        <taxon>Craniata</taxon>
        <taxon>Vertebrata</taxon>
        <taxon>Euteleostomi</taxon>
        <taxon>Actinopterygii</taxon>
        <taxon>Polypteriformes</taxon>
        <taxon>Polypteridae</taxon>
        <taxon>Polypterus</taxon>
    </lineage>
</organism>
<feature type="region of interest" description="Disordered" evidence="9">
    <location>
        <begin position="1"/>
        <end position="36"/>
    </location>
</feature>
<gene>
    <name evidence="11" type="primary">Txnrd2</name>
    <name evidence="11" type="ORF">GTO96_0005406</name>
</gene>
<feature type="repeat" description="WD" evidence="8">
    <location>
        <begin position="472"/>
        <end position="513"/>
    </location>
</feature>
<dbReference type="InterPro" id="IPR036322">
    <property type="entry name" value="WD40_repeat_dom_sf"/>
</dbReference>
<dbReference type="GO" id="GO:0005829">
    <property type="term" value="C:cytosol"/>
    <property type="evidence" value="ECO:0007669"/>
    <property type="project" value="TreeGrafter"/>
</dbReference>
<dbReference type="SUPFAM" id="SSF55424">
    <property type="entry name" value="FAD/NAD-linked reductases, dimerisation (C-terminal) domain"/>
    <property type="match status" value="1"/>
</dbReference>
<proteinExistence type="inferred from homology"/>
<dbReference type="Gene3D" id="3.30.390.30">
    <property type="match status" value="1"/>
</dbReference>
<comment type="cofactor">
    <cofactor evidence="1">
        <name>FAD</name>
        <dbReference type="ChEBI" id="CHEBI:57692"/>
    </cofactor>
</comment>
<keyword evidence="8" id="KW-0853">WD repeat</keyword>
<evidence type="ECO:0000256" key="7">
    <source>
        <dbReference type="ARBA" id="ARBA00023284"/>
    </source>
</evidence>
<dbReference type="GO" id="GO:0005739">
    <property type="term" value="C:mitochondrion"/>
    <property type="evidence" value="ECO:0007669"/>
    <property type="project" value="TreeGrafter"/>
</dbReference>
<evidence type="ECO:0000256" key="6">
    <source>
        <dbReference type="ARBA" id="ARBA00023157"/>
    </source>
</evidence>
<comment type="caution">
    <text evidence="11">The sequence shown here is derived from an EMBL/GenBank/DDBJ whole genome shotgun (WGS) entry which is preliminary data.</text>
</comment>
<dbReference type="PROSITE" id="PS50082">
    <property type="entry name" value="WD_REPEATS_2"/>
    <property type="match status" value="2"/>
</dbReference>
<evidence type="ECO:0000256" key="8">
    <source>
        <dbReference type="PROSITE-ProRule" id="PRU00221"/>
    </source>
</evidence>
<evidence type="ECO:0000256" key="9">
    <source>
        <dbReference type="SAM" id="MobiDB-lite"/>
    </source>
</evidence>
<keyword evidence="6" id="KW-1015">Disulfide bond</keyword>
<dbReference type="InterPro" id="IPR046952">
    <property type="entry name" value="GSHR/TRXR-like"/>
</dbReference>
<dbReference type="GO" id="GO:0045454">
    <property type="term" value="P:cell redox homeostasis"/>
    <property type="evidence" value="ECO:0007669"/>
    <property type="project" value="InterPro"/>
</dbReference>
<evidence type="ECO:0000313" key="12">
    <source>
        <dbReference type="Proteomes" id="UP000886611"/>
    </source>
</evidence>
<dbReference type="Gene3D" id="3.50.50.60">
    <property type="entry name" value="FAD/NAD(P)-binding domain"/>
    <property type="match status" value="2"/>
</dbReference>
<evidence type="ECO:0000256" key="4">
    <source>
        <dbReference type="ARBA" id="ARBA00022827"/>
    </source>
</evidence>
<dbReference type="SUPFAM" id="SSF50978">
    <property type="entry name" value="WD40 repeat-like"/>
    <property type="match status" value="1"/>
</dbReference>
<keyword evidence="12" id="KW-1185">Reference proteome</keyword>
<dbReference type="EMBL" id="JAATIS010000094">
    <property type="protein sequence ID" value="KAG2471048.1"/>
    <property type="molecule type" value="Genomic_DNA"/>
</dbReference>
<dbReference type="PROSITE" id="PS50294">
    <property type="entry name" value="WD_REPEATS_REGION"/>
    <property type="match status" value="2"/>
</dbReference>
<evidence type="ECO:0000256" key="2">
    <source>
        <dbReference type="ARBA" id="ARBA00007532"/>
    </source>
</evidence>
<dbReference type="AlphaFoldDB" id="A0A8X7XM49"/>
<accession>A0A8X7XM49</accession>
<dbReference type="SUPFAM" id="SSF51905">
    <property type="entry name" value="FAD/NAD(P)-binding domain"/>
    <property type="match status" value="1"/>
</dbReference>
<sequence length="513" mass="56707">MGRLDSSRAMVYSTSTSLEELPEEEPDSHAALQSHQETLPELDRGALPDVALECAGFLTGIELDVSVMVRSIPLRGFDQQMAHLVTDYMESNGTKFLWKCVPTKVERMPTGQLQTTWRHLESGQEGKAHFDTVLWAVGRAPETKALNLEKIGVEVNNKTGKVIVAANDATSVPHIYAIGDIAEVPTTVFTPLEYGCIGLSEEEAVRRHGEENIEVFHAFYKPLEFTVSERDSSQCYIKVSGFGCEVNCAGLCEMIMNSRMMTLPPPEPLFVLRGAASPVNTLKFHCKTSCGAEPFLFSGQGRDLRLCLWDLAEGRCAVTDTIEAGNVGFCQCSLLDRGSSQKLLAVPGSCSDEPDFGPDPLLLAGYENGSLTLWSLSERRQLCSLSCHNEPVLSLDFDSEKLQGVSGAPDKTIKIWKLDGQNCLKLKRSFDVVNPGISHLCIREDKKILAAAGWDHRIRIFGWKKMSPLAVLRFHTESVHCVTFSDHEMSSDRLMAAGSKDQRISVWSIYNQK</sequence>